<gene>
    <name evidence="1" type="ORF">PECAL_6P15060</name>
</gene>
<proteinExistence type="predicted"/>
<sequence length="237" mass="26576">MKFNPNRYDLILLFAVVSGIYYVIDETLETVAREDPSINKIHLHGHPRRGDAYETTVQEMPWEVRGFPDAVFRRVNVYLDSHAYLIKRSHARAIVEAHDLLKNGSTACRNPWYDSDVQANTCSLDPSLLYGDFQACALPGTSCAGLALGTKSSHNLVVHGSGGKDNKEEHRDAKRLNIRTQHAPAPLKRFGSVGELRKWAHAGGAAAWRRAERLKHARWQLEVDEYRVAHGLVGDAE</sequence>
<dbReference type="EMBL" id="CAKKNE010000006">
    <property type="protein sequence ID" value="CAH0379866.1"/>
    <property type="molecule type" value="Genomic_DNA"/>
</dbReference>
<reference evidence="1" key="1">
    <citation type="submission" date="2021-11" db="EMBL/GenBank/DDBJ databases">
        <authorList>
            <consortium name="Genoscope - CEA"/>
            <person name="William W."/>
        </authorList>
    </citation>
    <scope>NUCLEOTIDE SEQUENCE</scope>
</reference>
<accession>A0A8J2T2Z9</accession>
<protein>
    <submittedName>
        <fullName evidence="1">Uncharacterized protein</fullName>
    </submittedName>
</protein>
<dbReference type="AlphaFoldDB" id="A0A8J2T2Z9"/>
<keyword evidence="2" id="KW-1185">Reference proteome</keyword>
<name>A0A8J2T2Z9_9STRA</name>
<comment type="caution">
    <text evidence="1">The sequence shown here is derived from an EMBL/GenBank/DDBJ whole genome shotgun (WGS) entry which is preliminary data.</text>
</comment>
<organism evidence="1 2">
    <name type="scientific">Pelagomonas calceolata</name>
    <dbReference type="NCBI Taxonomy" id="35677"/>
    <lineage>
        <taxon>Eukaryota</taxon>
        <taxon>Sar</taxon>
        <taxon>Stramenopiles</taxon>
        <taxon>Ochrophyta</taxon>
        <taxon>Pelagophyceae</taxon>
        <taxon>Pelagomonadales</taxon>
        <taxon>Pelagomonadaceae</taxon>
        <taxon>Pelagomonas</taxon>
    </lineage>
</organism>
<dbReference type="Proteomes" id="UP000789595">
    <property type="component" value="Unassembled WGS sequence"/>
</dbReference>
<evidence type="ECO:0000313" key="2">
    <source>
        <dbReference type="Proteomes" id="UP000789595"/>
    </source>
</evidence>
<evidence type="ECO:0000313" key="1">
    <source>
        <dbReference type="EMBL" id="CAH0379866.1"/>
    </source>
</evidence>